<evidence type="ECO:0000313" key="3">
    <source>
        <dbReference type="Proteomes" id="UP001157418"/>
    </source>
</evidence>
<feature type="compositionally biased region" description="Polar residues" evidence="1">
    <location>
        <begin position="189"/>
        <end position="198"/>
    </location>
</feature>
<reference evidence="2 3" key="1">
    <citation type="submission" date="2022-01" db="EMBL/GenBank/DDBJ databases">
        <authorList>
            <person name="Xiong W."/>
            <person name="Schranz E."/>
        </authorList>
    </citation>
    <scope>NUCLEOTIDE SEQUENCE [LARGE SCALE GENOMIC DNA]</scope>
</reference>
<keyword evidence="3" id="KW-1185">Reference proteome</keyword>
<name>A0AAU9NEC5_9ASTR</name>
<dbReference type="Proteomes" id="UP001157418">
    <property type="component" value="Unassembled WGS sequence"/>
</dbReference>
<organism evidence="2 3">
    <name type="scientific">Lactuca virosa</name>
    <dbReference type="NCBI Taxonomy" id="75947"/>
    <lineage>
        <taxon>Eukaryota</taxon>
        <taxon>Viridiplantae</taxon>
        <taxon>Streptophyta</taxon>
        <taxon>Embryophyta</taxon>
        <taxon>Tracheophyta</taxon>
        <taxon>Spermatophyta</taxon>
        <taxon>Magnoliopsida</taxon>
        <taxon>eudicotyledons</taxon>
        <taxon>Gunneridae</taxon>
        <taxon>Pentapetalae</taxon>
        <taxon>asterids</taxon>
        <taxon>campanulids</taxon>
        <taxon>Asterales</taxon>
        <taxon>Asteraceae</taxon>
        <taxon>Cichorioideae</taxon>
        <taxon>Cichorieae</taxon>
        <taxon>Lactucinae</taxon>
        <taxon>Lactuca</taxon>
    </lineage>
</organism>
<dbReference type="PANTHER" id="PTHR46775">
    <property type="entry name" value="FLOCCULATION PROTEIN (DUF1296)"/>
    <property type="match status" value="1"/>
</dbReference>
<comment type="caution">
    <text evidence="2">The sequence shown here is derived from an EMBL/GenBank/DDBJ whole genome shotgun (WGS) entry which is preliminary data.</text>
</comment>
<protein>
    <submittedName>
        <fullName evidence="2">Uncharacterized protein</fullName>
    </submittedName>
</protein>
<feature type="compositionally biased region" description="Polar residues" evidence="1">
    <location>
        <begin position="221"/>
        <end position="232"/>
    </location>
</feature>
<dbReference type="GO" id="GO:0051082">
    <property type="term" value="F:unfolded protein binding"/>
    <property type="evidence" value="ECO:0007669"/>
    <property type="project" value="TreeGrafter"/>
</dbReference>
<dbReference type="Gene3D" id="3.10.450.700">
    <property type="match status" value="1"/>
</dbReference>
<feature type="compositionally biased region" description="Basic and acidic residues" evidence="1">
    <location>
        <begin position="84"/>
        <end position="96"/>
    </location>
</feature>
<evidence type="ECO:0000313" key="2">
    <source>
        <dbReference type="EMBL" id="CAH1436189.1"/>
    </source>
</evidence>
<feature type="region of interest" description="Disordered" evidence="1">
    <location>
        <begin position="171"/>
        <end position="245"/>
    </location>
</feature>
<evidence type="ECO:0000256" key="1">
    <source>
        <dbReference type="SAM" id="MobiDB-lite"/>
    </source>
</evidence>
<feature type="region of interest" description="Disordered" evidence="1">
    <location>
        <begin position="71"/>
        <end position="113"/>
    </location>
</feature>
<dbReference type="PANTHER" id="PTHR46775:SF1">
    <property type="entry name" value="FLOCCULATION PROTEIN (DUF1296)"/>
    <property type="match status" value="1"/>
</dbReference>
<dbReference type="InterPro" id="IPR044277">
    <property type="entry name" value="GIP1"/>
</dbReference>
<dbReference type="AlphaFoldDB" id="A0AAU9NEC5"/>
<accession>A0AAU9NEC5</accession>
<sequence length="256" mass="28129">MKHESISCVNGVCLQVSEVSVSRNRSTIIVPAGSTRDEGWSAFRNTLEEINEASKLFVLPNQEKGIINKGAEEGANQSIPQGQKSKETSVESDKKQSAVTSSTSSSKMEGQVPKVVPVESSKIPSCCLKLVLSKGRWDPVSFKEWGRMWFQSLLHDQDHLLMSPFPFPGLHQMQSRNENVDGEEDHLQRPTTSSSNVPENLPTEGDMSSNAGPEYKEPKQETSSSSLPTPSHQYPAVHISPNPNFSFAFMPPMIGS</sequence>
<dbReference type="EMBL" id="CAKMRJ010004445">
    <property type="protein sequence ID" value="CAH1436189.1"/>
    <property type="molecule type" value="Genomic_DNA"/>
</dbReference>
<proteinExistence type="predicted"/>
<gene>
    <name evidence="2" type="ORF">LVIROSA_LOCUS22577</name>
</gene>